<organism evidence="2 3">
    <name type="scientific">Glycomyces endophyticus</name>
    <dbReference type="NCBI Taxonomy" id="480996"/>
    <lineage>
        <taxon>Bacteria</taxon>
        <taxon>Bacillati</taxon>
        <taxon>Actinomycetota</taxon>
        <taxon>Actinomycetes</taxon>
        <taxon>Glycomycetales</taxon>
        <taxon>Glycomycetaceae</taxon>
        <taxon>Glycomyces</taxon>
    </lineage>
</organism>
<sequence length="66" mass="7489">MLTCIGSQRIRSAERIPARSQEERDHDDREDAAAFRTRALLAMVGRQRTEATISIRRNPPAILALE</sequence>
<reference evidence="3" key="1">
    <citation type="journal article" date="2019" name="Int. J. Syst. Evol. Microbiol.">
        <title>The Global Catalogue of Microorganisms (GCM) 10K type strain sequencing project: providing services to taxonomists for standard genome sequencing and annotation.</title>
        <authorList>
            <consortium name="The Broad Institute Genomics Platform"/>
            <consortium name="The Broad Institute Genome Sequencing Center for Infectious Disease"/>
            <person name="Wu L."/>
            <person name="Ma J."/>
        </authorList>
    </citation>
    <scope>NUCLEOTIDE SEQUENCE [LARGE SCALE GENOMIC DNA]</scope>
    <source>
        <strain evidence="3">JCM 16001</strain>
    </source>
</reference>
<name>A0ABP4THL8_9ACTN</name>
<feature type="compositionally biased region" description="Polar residues" evidence="1">
    <location>
        <begin position="1"/>
        <end position="10"/>
    </location>
</feature>
<protein>
    <submittedName>
        <fullName evidence="2">Uncharacterized protein</fullName>
    </submittedName>
</protein>
<accession>A0ABP4THL8</accession>
<evidence type="ECO:0000313" key="2">
    <source>
        <dbReference type="EMBL" id="GAA1688271.1"/>
    </source>
</evidence>
<proteinExistence type="predicted"/>
<feature type="compositionally biased region" description="Basic and acidic residues" evidence="1">
    <location>
        <begin position="11"/>
        <end position="31"/>
    </location>
</feature>
<comment type="caution">
    <text evidence="2">The sequence shown here is derived from an EMBL/GenBank/DDBJ whole genome shotgun (WGS) entry which is preliminary data.</text>
</comment>
<evidence type="ECO:0000313" key="3">
    <source>
        <dbReference type="Proteomes" id="UP001499851"/>
    </source>
</evidence>
<feature type="region of interest" description="Disordered" evidence="1">
    <location>
        <begin position="1"/>
        <end position="31"/>
    </location>
</feature>
<dbReference type="Proteomes" id="UP001499851">
    <property type="component" value="Unassembled WGS sequence"/>
</dbReference>
<evidence type="ECO:0000256" key="1">
    <source>
        <dbReference type="SAM" id="MobiDB-lite"/>
    </source>
</evidence>
<dbReference type="EMBL" id="BAAAQF010000019">
    <property type="protein sequence ID" value="GAA1688271.1"/>
    <property type="molecule type" value="Genomic_DNA"/>
</dbReference>
<keyword evidence="3" id="KW-1185">Reference proteome</keyword>
<gene>
    <name evidence="2" type="ORF">GCM10009830_39820</name>
</gene>